<dbReference type="Pfam" id="PF01814">
    <property type="entry name" value="Hemerythrin"/>
    <property type="match status" value="1"/>
</dbReference>
<organism evidence="7 8">
    <name type="scientific">Mucilaginibacter ginsenosidivorans</name>
    <dbReference type="NCBI Taxonomy" id="398053"/>
    <lineage>
        <taxon>Bacteria</taxon>
        <taxon>Pseudomonadati</taxon>
        <taxon>Bacteroidota</taxon>
        <taxon>Sphingobacteriia</taxon>
        <taxon>Sphingobacteriales</taxon>
        <taxon>Sphingobacteriaceae</taxon>
        <taxon>Mucilaginibacter</taxon>
    </lineage>
</organism>
<evidence type="ECO:0000256" key="4">
    <source>
        <dbReference type="ARBA" id="ARBA00023004"/>
    </source>
</evidence>
<name>A0A5B8UTA1_9SPHI</name>
<dbReference type="OrthoDB" id="9797132at2"/>
<dbReference type="GO" id="GO:0005737">
    <property type="term" value="C:cytoplasm"/>
    <property type="evidence" value="ECO:0007669"/>
    <property type="project" value="UniProtKB-SubCell"/>
</dbReference>
<comment type="subcellular location">
    <subcellularLocation>
        <location evidence="1">Cytoplasm</location>
    </subcellularLocation>
</comment>
<accession>A0A5B8UTA1</accession>
<gene>
    <name evidence="7" type="primary">ric</name>
    <name evidence="7" type="ORF">FRZ54_06985</name>
</gene>
<dbReference type="Proteomes" id="UP000321479">
    <property type="component" value="Chromosome"/>
</dbReference>
<reference evidence="7 8" key="1">
    <citation type="journal article" date="2017" name="Curr. Microbiol.">
        <title>Mucilaginibacter ginsenosidivorans sp. nov., Isolated from Soil of Ginseng Field.</title>
        <authorList>
            <person name="Kim M.M."/>
            <person name="Siddiqi M.Z."/>
            <person name="Im W.T."/>
        </authorList>
    </citation>
    <scope>NUCLEOTIDE SEQUENCE [LARGE SCALE GENOMIC DNA]</scope>
    <source>
        <strain evidence="7 8">Gsoil 3017</strain>
    </source>
</reference>
<keyword evidence="2" id="KW-0963">Cytoplasm</keyword>
<dbReference type="AlphaFoldDB" id="A0A5B8UTA1"/>
<sequence length="319" mass="36528">METLEDSILNVTLIEPKLKHPTIFSRFDALNEGEGFVILNDHDPKPVYYQLLGERGDIFQWEYLEQGPEWWKVSIKKKITGGGDETLGQIATKDLRKAEVFKKYGLDFCCGGKKTVKAACEEKGLNFEAVENELRQAEKDGATSPLARPLPYNDWSLSFLADYIVNTHHSYVKAALPELLKYAEKVAKVHIAEHPELLDILQLTKEISAELTEHLQKEETVLFPYIKQLEGSKENGQPLIHTVKQPITLMEKEHEIVGKSLSDIRMLTNNYELPQDACASYGLLYKMLQEFEDDLFTHIHLENNILFIKALEIEKQLNK</sequence>
<evidence type="ECO:0000256" key="3">
    <source>
        <dbReference type="ARBA" id="ARBA00022723"/>
    </source>
</evidence>
<dbReference type="Pfam" id="PF10006">
    <property type="entry name" value="DUF2249"/>
    <property type="match status" value="1"/>
</dbReference>
<feature type="domain" description="DUF2249" evidence="6">
    <location>
        <begin position="9"/>
        <end position="77"/>
    </location>
</feature>
<dbReference type="RefSeq" id="WP_147030914.1">
    <property type="nucleotide sequence ID" value="NZ_CP042436.1"/>
</dbReference>
<keyword evidence="4" id="KW-0408">Iron</keyword>
<dbReference type="NCBIfam" id="TIGR03652">
    <property type="entry name" value="FeS_repair_RIC"/>
    <property type="match status" value="1"/>
</dbReference>
<dbReference type="GO" id="GO:0046872">
    <property type="term" value="F:metal ion binding"/>
    <property type="evidence" value="ECO:0007669"/>
    <property type="project" value="UniProtKB-KW"/>
</dbReference>
<evidence type="ECO:0000313" key="7">
    <source>
        <dbReference type="EMBL" id="QEC62337.1"/>
    </source>
</evidence>
<evidence type="ECO:0000259" key="5">
    <source>
        <dbReference type="Pfam" id="PF01814"/>
    </source>
</evidence>
<evidence type="ECO:0000256" key="2">
    <source>
        <dbReference type="ARBA" id="ARBA00022490"/>
    </source>
</evidence>
<evidence type="ECO:0000313" key="8">
    <source>
        <dbReference type="Proteomes" id="UP000321479"/>
    </source>
</evidence>
<dbReference type="PANTHER" id="PTHR36438">
    <property type="entry name" value="IRON-SULFUR CLUSTER REPAIR PROTEIN YTFE"/>
    <property type="match status" value="1"/>
</dbReference>
<dbReference type="Pfam" id="PF04405">
    <property type="entry name" value="ScdA_N"/>
    <property type="match status" value="1"/>
</dbReference>
<dbReference type="KEGG" id="mgin:FRZ54_06985"/>
<feature type="domain" description="Hemerythrin-like" evidence="5">
    <location>
        <begin position="163"/>
        <end position="307"/>
    </location>
</feature>
<keyword evidence="8" id="KW-1185">Reference proteome</keyword>
<dbReference type="InterPro" id="IPR012312">
    <property type="entry name" value="Hemerythrin-like"/>
</dbReference>
<dbReference type="PANTHER" id="PTHR36438:SF1">
    <property type="entry name" value="IRON-SULFUR CLUSTER REPAIR PROTEIN YTFE"/>
    <property type="match status" value="1"/>
</dbReference>
<dbReference type="EMBL" id="CP042436">
    <property type="protein sequence ID" value="QEC62337.1"/>
    <property type="molecule type" value="Genomic_DNA"/>
</dbReference>
<keyword evidence="3" id="KW-0479">Metal-binding</keyword>
<evidence type="ECO:0000259" key="6">
    <source>
        <dbReference type="Pfam" id="PF10006"/>
    </source>
</evidence>
<dbReference type="Gene3D" id="1.20.120.520">
    <property type="entry name" value="nmb1532 protein domain like"/>
    <property type="match status" value="1"/>
</dbReference>
<evidence type="ECO:0000256" key="1">
    <source>
        <dbReference type="ARBA" id="ARBA00004496"/>
    </source>
</evidence>
<dbReference type="InterPro" id="IPR019903">
    <property type="entry name" value="RIC_family"/>
</dbReference>
<dbReference type="InterPro" id="IPR018720">
    <property type="entry name" value="DUF2249"/>
</dbReference>
<proteinExistence type="predicted"/>
<protein>
    <submittedName>
        <fullName evidence="7">Iron-sulfur cluster repair di-iron protein</fullName>
    </submittedName>
</protein>